<feature type="region of interest" description="Disordered" evidence="4">
    <location>
        <begin position="693"/>
        <end position="716"/>
    </location>
</feature>
<keyword evidence="2" id="KW-0143">Chaperone</keyword>
<dbReference type="InterPro" id="IPR038389">
    <property type="entry name" value="PSMG2_sf"/>
</dbReference>
<feature type="compositionally biased region" description="Polar residues" evidence="4">
    <location>
        <begin position="693"/>
        <end position="704"/>
    </location>
</feature>
<accession>A0A6B0QTQ2</accession>
<sequence>MVSRGRGPASERPPDARSLRGRVLVAESGMCGDVTLRSVGAVRATRCTFLPGKSFLSELCTALKLGNKVPACVLVDGLFTFCPPGTCKYCSHWAQAFVFNVQRPTQAEVICHTVVAFIVFLNLLKKINVASVFYHTAKFACILLFLLTPMMYALPSKKLVALQLRSIFIKYKSKSFCEKLLSWVKCSGCAKVVVLSSSHSYHRNDLQLRSTPFRYLLTPSMQKSVQNKIQSLNWEEMEKTPCIPEIDDSEFCVRVPGGGITKLLYDEGCSKEIPIAILLKFVSEGDNIPDALGLVEYLNEWLQIIKPHGEGAVKLKDSDTLFFTCSVRTPQHLPCPGKCRVPGGYSSAVVFPLRSSDLFQFYTLLPKMLTTNTTGKQLYKKNVLGNLYFPQKNLQEKWINTRLFLPCFPSSTTNMANSIMSISTIFYEWHIHFNFTAVLNKELTGLANLRQPRPHSISECGHNKSQPRSAFSRGRKSQQAFKDTSSWNCFLLTASLKDTENRHCKRCMAESAAVLGPDPPEANLAMTPAGNCAGLEPEGAAGGFRGTLCDGTARTHPGAQRTPSLSDSSAAAGAVVSLAEKQGSEDRCEGEQPQIQTSELRESSRIHHPGKTRPVFSASQEDCILLCEKILHFCFLKILFRRCCIPSSKQVKAKQELPDVRDVNSCDMGTGAQTHCSCPRPCFLPTDSPARTCQNQKPVSTDSVIPTLLPGPRKSG</sequence>
<evidence type="ECO:0000313" key="7">
    <source>
        <dbReference type="Proteomes" id="UP000322234"/>
    </source>
</evidence>
<gene>
    <name evidence="6" type="ORF">E5288_WYG007214</name>
</gene>
<evidence type="ECO:0000256" key="1">
    <source>
        <dbReference type="ARBA" id="ARBA00019186"/>
    </source>
</evidence>
<comment type="caution">
    <text evidence="6">The sequence shown here is derived from an EMBL/GenBank/DDBJ whole genome shotgun (WGS) entry which is preliminary data.</text>
</comment>
<dbReference type="GO" id="GO:0005829">
    <property type="term" value="C:cytosol"/>
    <property type="evidence" value="ECO:0007669"/>
    <property type="project" value="TreeGrafter"/>
</dbReference>
<feature type="region of interest" description="Disordered" evidence="4">
    <location>
        <begin position="552"/>
        <end position="613"/>
    </location>
</feature>
<proteinExistence type="inferred from homology"/>
<keyword evidence="5" id="KW-0812">Transmembrane</keyword>
<keyword evidence="5" id="KW-1133">Transmembrane helix</keyword>
<comment type="similarity">
    <text evidence="3">Belongs to the PSMG2 family.</text>
</comment>
<reference evidence="6" key="1">
    <citation type="submission" date="2019-10" db="EMBL/GenBank/DDBJ databases">
        <title>The sequence and de novo assembly of the wild yak genome.</title>
        <authorList>
            <person name="Liu Y."/>
        </authorList>
    </citation>
    <scope>NUCLEOTIDE SEQUENCE [LARGE SCALE GENOMIC DNA]</scope>
    <source>
        <strain evidence="6">WY2019</strain>
    </source>
</reference>
<dbReference type="PANTHER" id="PTHR12970">
    <property type="entry name" value="PROTEASOME ASSEMBLY CHAPERONE 2"/>
    <property type="match status" value="1"/>
</dbReference>
<feature type="transmembrane region" description="Helical" evidence="5">
    <location>
        <begin position="136"/>
        <end position="154"/>
    </location>
</feature>
<keyword evidence="7" id="KW-1185">Reference proteome</keyword>
<dbReference type="AlphaFoldDB" id="A0A6B0QTQ2"/>
<feature type="region of interest" description="Disordered" evidence="4">
    <location>
        <begin position="454"/>
        <end position="477"/>
    </location>
</feature>
<evidence type="ECO:0000313" key="6">
    <source>
        <dbReference type="EMBL" id="MXQ79786.1"/>
    </source>
</evidence>
<organism evidence="6 7">
    <name type="scientific">Bos mutus</name>
    <name type="common">wild yak</name>
    <dbReference type="NCBI Taxonomy" id="72004"/>
    <lineage>
        <taxon>Eukaryota</taxon>
        <taxon>Metazoa</taxon>
        <taxon>Chordata</taxon>
        <taxon>Craniata</taxon>
        <taxon>Vertebrata</taxon>
        <taxon>Euteleostomi</taxon>
        <taxon>Mammalia</taxon>
        <taxon>Eutheria</taxon>
        <taxon>Laurasiatheria</taxon>
        <taxon>Artiodactyla</taxon>
        <taxon>Ruminantia</taxon>
        <taxon>Pecora</taxon>
        <taxon>Bovidae</taxon>
        <taxon>Bovinae</taxon>
        <taxon>Bos</taxon>
    </lineage>
</organism>
<protein>
    <recommendedName>
        <fullName evidence="1">Proteasome assembly chaperone 2</fullName>
    </recommendedName>
</protein>
<evidence type="ECO:0000256" key="2">
    <source>
        <dbReference type="ARBA" id="ARBA00023186"/>
    </source>
</evidence>
<dbReference type="InterPro" id="IPR019151">
    <property type="entry name" value="Proteasome_assmbl_chaperone_2"/>
</dbReference>
<dbReference type="GO" id="GO:0043248">
    <property type="term" value="P:proteasome assembly"/>
    <property type="evidence" value="ECO:0007669"/>
    <property type="project" value="TreeGrafter"/>
</dbReference>
<evidence type="ECO:0000256" key="4">
    <source>
        <dbReference type="SAM" id="MobiDB-lite"/>
    </source>
</evidence>
<dbReference type="PANTHER" id="PTHR12970:SF1">
    <property type="entry name" value="PROTEASOME ASSEMBLY CHAPERONE 2"/>
    <property type="match status" value="1"/>
</dbReference>
<dbReference type="InterPro" id="IPR016562">
    <property type="entry name" value="Proteasome_assmbl_chp_2_euk"/>
</dbReference>
<dbReference type="GO" id="GO:0005634">
    <property type="term" value="C:nucleus"/>
    <property type="evidence" value="ECO:0007669"/>
    <property type="project" value="TreeGrafter"/>
</dbReference>
<name>A0A6B0QTQ2_9CETA</name>
<keyword evidence="5" id="KW-0472">Membrane</keyword>
<dbReference type="Proteomes" id="UP000322234">
    <property type="component" value="Unassembled WGS sequence"/>
</dbReference>
<dbReference type="EMBL" id="VBQZ03000002">
    <property type="protein sequence ID" value="MXQ79786.1"/>
    <property type="molecule type" value="Genomic_DNA"/>
</dbReference>
<evidence type="ECO:0000256" key="3">
    <source>
        <dbReference type="ARBA" id="ARBA00025745"/>
    </source>
</evidence>
<dbReference type="Pfam" id="PF09754">
    <property type="entry name" value="PAC2"/>
    <property type="match status" value="1"/>
</dbReference>
<evidence type="ECO:0000256" key="5">
    <source>
        <dbReference type="SAM" id="Phobius"/>
    </source>
</evidence>
<dbReference type="Gene3D" id="3.40.50.10900">
    <property type="entry name" value="PAC-like subunit"/>
    <property type="match status" value="2"/>
</dbReference>
<feature type="transmembrane region" description="Helical" evidence="5">
    <location>
        <begin position="107"/>
        <end position="124"/>
    </location>
</feature>
<feature type="compositionally biased region" description="Low complexity" evidence="4">
    <location>
        <begin position="564"/>
        <end position="579"/>
    </location>
</feature>